<dbReference type="GO" id="GO:0070182">
    <property type="term" value="F:DNA polymerase binding"/>
    <property type="evidence" value="ECO:0007669"/>
    <property type="project" value="TreeGrafter"/>
</dbReference>
<gene>
    <name evidence="5" type="ORF">BGZ80_001104</name>
</gene>
<dbReference type="Proteomes" id="UP000703661">
    <property type="component" value="Unassembled WGS sequence"/>
</dbReference>
<evidence type="ECO:0000256" key="3">
    <source>
        <dbReference type="SAM" id="MobiDB-lite"/>
    </source>
</evidence>
<dbReference type="InterPro" id="IPR014939">
    <property type="entry name" value="CDT1_Gemini-bd-like"/>
</dbReference>
<evidence type="ECO:0000313" key="5">
    <source>
        <dbReference type="EMBL" id="KAG0010893.1"/>
    </source>
</evidence>
<feature type="compositionally biased region" description="Polar residues" evidence="3">
    <location>
        <begin position="148"/>
        <end position="157"/>
    </location>
</feature>
<evidence type="ECO:0000313" key="6">
    <source>
        <dbReference type="Proteomes" id="UP000703661"/>
    </source>
</evidence>
<accession>A0A9P6MR97</accession>
<feature type="compositionally biased region" description="Basic residues" evidence="3">
    <location>
        <begin position="16"/>
        <end position="28"/>
    </location>
</feature>
<dbReference type="InterPro" id="IPR045173">
    <property type="entry name" value="Cdt1"/>
</dbReference>
<sequence>MTAGNQTRLGFVQKKPGSKRPLHSKHNKAGSDTSTVADANVTTLPTPAEESLERTGTLAQSMEEKLAAYKKAKEEKAALKTSRVSETRLLRTRTSTRESTKETITQRTTTRNSVNKSQTLLEFKQRTVNESQDSTTITSKPDDVPAESSDNGVSVQGNGEEVTPVAESPKSNIEGNTIPDVEAPTVEPKIDNDSVKSAATSSQITSERETEKLVSEDIILRRVSDHSDDDESDIHPLARTVVKAAPRKSLGRIISEESSESNHRREEVYKSSSTLSKISRKPIIQGPIVKPLPLPSHMSVLLANFKALENVLTFTKRQGQLCFYHKIKRHVELQSSRNFEIKHLAQFKTILPEGYQFMAAPCIFEGTKTRSILIEMLELKDDVEGNFIPQEEKRRSLFTKRLYDHIKQHHQNFLSSTTPSRTDTYPHSWHPDFDLESVAPIEESEVPLLKPAVVDISNVNLKDLGSRKDLAQRTSGEKSSEAPSSDTKEKQHETAEEPANETPESSGVKVLSKLEQLKERIRQKQLEKKEAGQKVATPEEKRQALIASRLPAVFDLIRFKRVDVMPLKTLAEQVVKSSRMPISEDEGRESLEMLAKVLPEWCDVFSLGAAGRYFKVLRDDDKGTKIVHDEKALRARLVANSMSNV</sequence>
<dbReference type="SUPFAM" id="SSF46785">
    <property type="entry name" value="Winged helix' DNA-binding domain"/>
    <property type="match status" value="1"/>
</dbReference>
<keyword evidence="6" id="KW-1185">Reference proteome</keyword>
<evidence type="ECO:0000259" key="4">
    <source>
        <dbReference type="SMART" id="SM01075"/>
    </source>
</evidence>
<protein>
    <recommendedName>
        <fullName evidence="4">CDT1 Geminin-binding domain-containing protein</fullName>
    </recommendedName>
</protein>
<dbReference type="Pfam" id="PF08839">
    <property type="entry name" value="CDT1"/>
    <property type="match status" value="1"/>
</dbReference>
<dbReference type="InterPro" id="IPR038090">
    <property type="entry name" value="Cdt1_C_WH_dom_sf"/>
</dbReference>
<dbReference type="GO" id="GO:0030174">
    <property type="term" value="P:regulation of DNA-templated DNA replication initiation"/>
    <property type="evidence" value="ECO:0007669"/>
    <property type="project" value="InterPro"/>
</dbReference>
<feature type="compositionally biased region" description="Basic and acidic residues" evidence="3">
    <location>
        <begin position="73"/>
        <end position="101"/>
    </location>
</feature>
<comment type="caution">
    <text evidence="5">The sequence shown here is derived from an EMBL/GenBank/DDBJ whole genome shotgun (WGS) entry which is preliminary data.</text>
</comment>
<feature type="region of interest" description="Disordered" evidence="3">
    <location>
        <begin position="467"/>
        <end position="510"/>
    </location>
</feature>
<dbReference type="AlphaFoldDB" id="A0A9P6MR97"/>
<dbReference type="SMART" id="SM01075">
    <property type="entry name" value="CDT1"/>
    <property type="match status" value="1"/>
</dbReference>
<feature type="region of interest" description="Disordered" evidence="3">
    <location>
        <begin position="1"/>
        <end position="38"/>
    </location>
</feature>
<dbReference type="OrthoDB" id="341730at2759"/>
<dbReference type="PANTHER" id="PTHR28637:SF1">
    <property type="entry name" value="DNA REPLICATION FACTOR CDT1"/>
    <property type="match status" value="1"/>
</dbReference>
<evidence type="ECO:0000256" key="2">
    <source>
        <dbReference type="ARBA" id="ARBA00023306"/>
    </source>
</evidence>
<dbReference type="Gene3D" id="1.10.10.1420">
    <property type="entry name" value="DNA replication factor Cdt1, C-terminal WH domain"/>
    <property type="match status" value="1"/>
</dbReference>
<feature type="compositionally biased region" description="Basic and acidic residues" evidence="3">
    <location>
        <begin position="467"/>
        <end position="495"/>
    </location>
</feature>
<dbReference type="GO" id="GO:0005634">
    <property type="term" value="C:nucleus"/>
    <property type="evidence" value="ECO:0007669"/>
    <property type="project" value="TreeGrafter"/>
</dbReference>
<dbReference type="GO" id="GO:0000076">
    <property type="term" value="P:DNA replication checkpoint signaling"/>
    <property type="evidence" value="ECO:0007669"/>
    <property type="project" value="TreeGrafter"/>
</dbReference>
<keyword evidence="2" id="KW-0131">Cell cycle</keyword>
<dbReference type="GO" id="GO:0000278">
    <property type="term" value="P:mitotic cell cycle"/>
    <property type="evidence" value="ECO:0007669"/>
    <property type="project" value="TreeGrafter"/>
</dbReference>
<feature type="compositionally biased region" description="Polar residues" evidence="3">
    <location>
        <begin position="111"/>
        <end position="139"/>
    </location>
</feature>
<dbReference type="GO" id="GO:0003677">
    <property type="term" value="F:DNA binding"/>
    <property type="evidence" value="ECO:0007669"/>
    <property type="project" value="InterPro"/>
</dbReference>
<feature type="domain" description="CDT1 Geminin-binding" evidence="4">
    <location>
        <begin position="294"/>
        <end position="448"/>
    </location>
</feature>
<feature type="compositionally biased region" description="Polar residues" evidence="3">
    <location>
        <begin position="195"/>
        <end position="205"/>
    </location>
</feature>
<comment type="similarity">
    <text evidence="1">Belongs to the Cdt1 family.</text>
</comment>
<dbReference type="InterPro" id="IPR032054">
    <property type="entry name" value="Cdt1_C"/>
</dbReference>
<reference evidence="5" key="1">
    <citation type="journal article" date="2020" name="Fungal Divers.">
        <title>Resolving the Mortierellaceae phylogeny through synthesis of multi-gene phylogenetics and phylogenomics.</title>
        <authorList>
            <person name="Vandepol N."/>
            <person name="Liber J."/>
            <person name="Desiro A."/>
            <person name="Na H."/>
            <person name="Kennedy M."/>
            <person name="Barry K."/>
            <person name="Grigoriev I.V."/>
            <person name="Miller A.N."/>
            <person name="O'Donnell K."/>
            <person name="Stajich J.E."/>
            <person name="Bonito G."/>
        </authorList>
    </citation>
    <scope>NUCLEOTIDE SEQUENCE</scope>
    <source>
        <strain evidence="5">NRRL 2769</strain>
    </source>
</reference>
<dbReference type="Pfam" id="PF16679">
    <property type="entry name" value="CDT1_C"/>
    <property type="match status" value="1"/>
</dbReference>
<dbReference type="EMBL" id="JAAAID010001247">
    <property type="protein sequence ID" value="KAG0010893.1"/>
    <property type="molecule type" value="Genomic_DNA"/>
</dbReference>
<dbReference type="PANTHER" id="PTHR28637">
    <property type="entry name" value="DNA REPLICATION FACTOR CDT1"/>
    <property type="match status" value="1"/>
</dbReference>
<organism evidence="5 6">
    <name type="scientific">Entomortierella chlamydospora</name>
    <dbReference type="NCBI Taxonomy" id="101097"/>
    <lineage>
        <taxon>Eukaryota</taxon>
        <taxon>Fungi</taxon>
        <taxon>Fungi incertae sedis</taxon>
        <taxon>Mucoromycota</taxon>
        <taxon>Mortierellomycotina</taxon>
        <taxon>Mortierellomycetes</taxon>
        <taxon>Mortierellales</taxon>
        <taxon>Mortierellaceae</taxon>
        <taxon>Entomortierella</taxon>
    </lineage>
</organism>
<name>A0A9P6MR97_9FUNG</name>
<feature type="region of interest" description="Disordered" evidence="3">
    <location>
        <begin position="73"/>
        <end position="210"/>
    </location>
</feature>
<dbReference type="GO" id="GO:0071163">
    <property type="term" value="P:DNA replication preinitiation complex assembly"/>
    <property type="evidence" value="ECO:0007669"/>
    <property type="project" value="InterPro"/>
</dbReference>
<dbReference type="InterPro" id="IPR036390">
    <property type="entry name" value="WH_DNA-bd_sf"/>
</dbReference>
<evidence type="ECO:0000256" key="1">
    <source>
        <dbReference type="ARBA" id="ARBA00008356"/>
    </source>
</evidence>
<proteinExistence type="inferred from homology"/>